<dbReference type="AlphaFoldDB" id="A0A6G1DGX6"/>
<dbReference type="Proteomes" id="UP000479710">
    <property type="component" value="Unassembled WGS sequence"/>
</dbReference>
<name>A0A6G1DGX6_9ORYZ</name>
<comment type="caution">
    <text evidence="2">The sequence shown here is derived from an EMBL/GenBank/DDBJ whole genome shotgun (WGS) entry which is preliminary data.</text>
</comment>
<gene>
    <name evidence="2" type="ORF">E2562_012265</name>
</gene>
<feature type="compositionally biased region" description="Polar residues" evidence="1">
    <location>
        <begin position="1"/>
        <end position="16"/>
    </location>
</feature>
<reference evidence="2 3" key="1">
    <citation type="submission" date="2019-11" db="EMBL/GenBank/DDBJ databases">
        <title>Whole genome sequence of Oryza granulata.</title>
        <authorList>
            <person name="Li W."/>
        </authorList>
    </citation>
    <scope>NUCLEOTIDE SEQUENCE [LARGE SCALE GENOMIC DNA]</scope>
    <source>
        <strain evidence="3">cv. Menghai</strain>
        <tissue evidence="2">Leaf</tissue>
    </source>
</reference>
<evidence type="ECO:0000313" key="3">
    <source>
        <dbReference type="Proteomes" id="UP000479710"/>
    </source>
</evidence>
<organism evidence="2 3">
    <name type="scientific">Oryza meyeriana var. granulata</name>
    <dbReference type="NCBI Taxonomy" id="110450"/>
    <lineage>
        <taxon>Eukaryota</taxon>
        <taxon>Viridiplantae</taxon>
        <taxon>Streptophyta</taxon>
        <taxon>Embryophyta</taxon>
        <taxon>Tracheophyta</taxon>
        <taxon>Spermatophyta</taxon>
        <taxon>Magnoliopsida</taxon>
        <taxon>Liliopsida</taxon>
        <taxon>Poales</taxon>
        <taxon>Poaceae</taxon>
        <taxon>BOP clade</taxon>
        <taxon>Oryzoideae</taxon>
        <taxon>Oryzeae</taxon>
        <taxon>Oryzinae</taxon>
        <taxon>Oryza</taxon>
        <taxon>Oryza meyeriana</taxon>
    </lineage>
</organism>
<feature type="region of interest" description="Disordered" evidence="1">
    <location>
        <begin position="1"/>
        <end position="41"/>
    </location>
</feature>
<dbReference type="OrthoDB" id="717026at2759"/>
<dbReference type="EMBL" id="SPHZ02000006">
    <property type="protein sequence ID" value="KAF0911757.1"/>
    <property type="molecule type" value="Genomic_DNA"/>
</dbReference>
<accession>A0A6G1DGX6</accession>
<evidence type="ECO:0000313" key="2">
    <source>
        <dbReference type="EMBL" id="KAF0911757.1"/>
    </source>
</evidence>
<evidence type="ECO:0000256" key="1">
    <source>
        <dbReference type="SAM" id="MobiDB-lite"/>
    </source>
</evidence>
<keyword evidence="3" id="KW-1185">Reference proteome</keyword>
<sequence length="177" mass="18931">MATGTGSESVCASTGASPAAAPVGTGESAPNPQPPATLALKETSTVAGGGGAANVVIVEEETGEDGTCSAGVKPSAKRQKKTTSKVWEFYTKIIETHKRDDGTTEIQVWAKCKKCTYRTRGELSQTTSDGEMTKIKVVDLEKLFVFFTFVDLNCFSNVKTLGTLFYVHGETRKRQCH</sequence>
<proteinExistence type="predicted"/>
<protein>
    <submittedName>
        <fullName evidence="2">Uncharacterized protein</fullName>
    </submittedName>
</protein>